<reference evidence="21" key="1">
    <citation type="submission" date="2006-01" db="EMBL/GenBank/DDBJ databases">
        <authorList>
            <person name="Lindblad-Toh K."/>
            <person name="Mauceli E."/>
            <person name="Grabherr M."/>
            <person name="Chang J.L."/>
            <person name="Lander E.S."/>
        </authorList>
    </citation>
    <scope>NUCLEOTIDE SEQUENCE [LARGE SCALE GENOMIC DNA]</scope>
</reference>
<evidence type="ECO:0000256" key="17">
    <source>
        <dbReference type="SAM" id="Phobius"/>
    </source>
</evidence>
<dbReference type="PROSITE" id="PS50026">
    <property type="entry name" value="EGF_3"/>
    <property type="match status" value="2"/>
</dbReference>
<dbReference type="GO" id="GO:0016020">
    <property type="term" value="C:membrane"/>
    <property type="evidence" value="ECO:0007669"/>
    <property type="project" value="UniProtKB-SubCell"/>
</dbReference>
<dbReference type="eggNOG" id="ENOG502R1T7">
    <property type="taxonomic scope" value="Eukaryota"/>
</dbReference>
<evidence type="ECO:0000256" key="2">
    <source>
        <dbReference type="ARBA" id="ARBA00019822"/>
    </source>
</evidence>
<keyword evidence="10 17" id="KW-1133">Transmembrane helix</keyword>
<keyword evidence="7" id="KW-0430">Lectin</keyword>
<dbReference type="SMART" id="SM00179">
    <property type="entry name" value="EGF_CA"/>
    <property type="match status" value="3"/>
</dbReference>
<dbReference type="AlphaFoldDB" id="G3NKB6"/>
<dbReference type="Ensembl" id="ENSGACT00000005794.1">
    <property type="protein sequence ID" value="ENSGACP00000005778.1"/>
    <property type="gene ID" value="ENSGACG00000004379.1"/>
</dbReference>
<dbReference type="Pfam" id="PF00059">
    <property type="entry name" value="Lectin_C"/>
    <property type="match status" value="1"/>
</dbReference>
<dbReference type="CDD" id="cd00054">
    <property type="entry name" value="EGF_CA"/>
    <property type="match status" value="1"/>
</dbReference>
<dbReference type="InterPro" id="IPR049883">
    <property type="entry name" value="NOTCH1_EGF-like"/>
</dbReference>
<evidence type="ECO:0000256" key="3">
    <source>
        <dbReference type="ARBA" id="ARBA00022536"/>
    </source>
</evidence>
<evidence type="ECO:0000256" key="4">
    <source>
        <dbReference type="ARBA" id="ARBA00022553"/>
    </source>
</evidence>
<dbReference type="Bgee" id="ENSGACG00000004379">
    <property type="expression patterns" value="Expressed in heart and 4 other cell types or tissues"/>
</dbReference>
<keyword evidence="6 18" id="KW-0732">Signal</keyword>
<evidence type="ECO:0000256" key="13">
    <source>
        <dbReference type="ARBA" id="ARBA00045242"/>
    </source>
</evidence>
<organism evidence="21">
    <name type="scientific">Gasterosteus aculeatus</name>
    <name type="common">Three-spined stickleback</name>
    <dbReference type="NCBI Taxonomy" id="69293"/>
    <lineage>
        <taxon>Eukaryota</taxon>
        <taxon>Metazoa</taxon>
        <taxon>Chordata</taxon>
        <taxon>Craniata</taxon>
        <taxon>Vertebrata</taxon>
        <taxon>Euteleostomi</taxon>
        <taxon>Actinopterygii</taxon>
        <taxon>Neopterygii</taxon>
        <taxon>Teleostei</taxon>
        <taxon>Neoteleostei</taxon>
        <taxon>Acanthomorphata</taxon>
        <taxon>Eupercaria</taxon>
        <taxon>Perciformes</taxon>
        <taxon>Cottioidei</taxon>
        <taxon>Gasterosteales</taxon>
        <taxon>Gasterosteidae</taxon>
        <taxon>Gasterosteus</taxon>
    </lineage>
</organism>
<dbReference type="Pfam" id="PF07645">
    <property type="entry name" value="EGF_CA"/>
    <property type="match status" value="3"/>
</dbReference>
<evidence type="ECO:0000259" key="19">
    <source>
        <dbReference type="PROSITE" id="PS50026"/>
    </source>
</evidence>
<keyword evidence="3 15" id="KW-0245">EGF-like domain</keyword>
<evidence type="ECO:0000256" key="5">
    <source>
        <dbReference type="ARBA" id="ARBA00022692"/>
    </source>
</evidence>
<dbReference type="InterPro" id="IPR015149">
    <property type="entry name" value="Tme5_EGF-like"/>
</dbReference>
<feature type="domain" description="EGF-like" evidence="19">
    <location>
        <begin position="316"/>
        <end position="355"/>
    </location>
</feature>
<evidence type="ECO:0000256" key="1">
    <source>
        <dbReference type="ARBA" id="ARBA00004479"/>
    </source>
</evidence>
<evidence type="ECO:0000256" key="8">
    <source>
        <dbReference type="ARBA" id="ARBA00022737"/>
    </source>
</evidence>
<evidence type="ECO:0000256" key="16">
    <source>
        <dbReference type="SAM" id="MobiDB-lite"/>
    </source>
</evidence>
<dbReference type="InParanoid" id="G3NKB6"/>
<dbReference type="PANTHER" id="PTHR14789:SF9">
    <property type="entry name" value="THROMBOMODULIN"/>
    <property type="match status" value="1"/>
</dbReference>
<reference evidence="21" key="2">
    <citation type="submission" date="2024-04" db="UniProtKB">
        <authorList>
            <consortium name="Ensembl"/>
        </authorList>
    </citation>
    <scope>IDENTIFICATION</scope>
</reference>
<keyword evidence="4" id="KW-0597">Phosphoprotein</keyword>
<evidence type="ECO:0000256" key="7">
    <source>
        <dbReference type="ARBA" id="ARBA00022734"/>
    </source>
</evidence>
<dbReference type="PROSITE" id="PS01186">
    <property type="entry name" value="EGF_2"/>
    <property type="match status" value="2"/>
</dbReference>
<accession>G3NKB6</accession>
<feature type="transmembrane region" description="Helical" evidence="17">
    <location>
        <begin position="470"/>
        <end position="490"/>
    </location>
</feature>
<dbReference type="SMART" id="SM00181">
    <property type="entry name" value="EGF"/>
    <property type="match status" value="5"/>
</dbReference>
<evidence type="ECO:0000256" key="12">
    <source>
        <dbReference type="ARBA" id="ARBA00023157"/>
    </source>
</evidence>
<dbReference type="GO" id="GO:0030246">
    <property type="term" value="F:carbohydrate binding"/>
    <property type="evidence" value="ECO:0007669"/>
    <property type="project" value="UniProtKB-KW"/>
</dbReference>
<dbReference type="PROSITE" id="PS00010">
    <property type="entry name" value="ASX_HYDROXYL"/>
    <property type="match status" value="2"/>
</dbReference>
<proteinExistence type="predicted"/>
<dbReference type="GO" id="GO:0005509">
    <property type="term" value="F:calcium ion binding"/>
    <property type="evidence" value="ECO:0007669"/>
    <property type="project" value="InterPro"/>
</dbReference>
<dbReference type="Gene3D" id="3.10.100.10">
    <property type="entry name" value="Mannose-Binding Protein A, subunit A"/>
    <property type="match status" value="1"/>
</dbReference>
<comment type="caution">
    <text evidence="15">Lacks conserved residue(s) required for the propagation of feature annotation.</text>
</comment>
<dbReference type="OMA" id="CEMGECH"/>
<sequence length="491" mass="52105">VITVLLLLYISPDTRGAAQMEPCRARCSGTRCFAAFHRAADSTAARDGCADLGGHLMTVRSSSIHDILPFLLGNLTGRFWIGLHLATGCPDPAAELRGFRWATGEVGSEFTHWPAAFDGSCSSPRCVSVSQEDDFEWVQGPCGDRLAGFLCEHGLGDPCEARTDARGAAPVYTPAAGSSPPGSTAVRTPPDTKYFCVSGRWQPAPRSCGAHEGVCERRCAENPERAPSPDPPTGTDDPCVALDCAQGCHKDGRASACTCGHGFKLARDGRSCVHVDDCADERRCTGENSVCVSNSVGGSRCVCEDGYKSRSGRCVDVDECASAPCEHKCANTPGSYECGCFPGYKKDPKSPHTCALFCGEEECAAECDPNNRFQCFCPDGYVADERGGDTVCTDIDECSSDYCDDLCRNTFGSYVCACSPGYTLVDQFRCVKNEGPTDEEPEGSGEATSQSFPTTTTATARPEPPRRPSAVSAGGLAGIIVCTVFFSLLML</sequence>
<dbReference type="PANTHER" id="PTHR14789">
    <property type="entry name" value="CHONDROLECTIN VARIANT CHODLFDELTAE"/>
    <property type="match status" value="1"/>
</dbReference>
<dbReference type="STRING" id="69293.ENSGACP00000005778"/>
<feature type="chain" id="PRO_5003448736" description="Thrombomodulin" evidence="18">
    <location>
        <begin position="17"/>
        <end position="491"/>
    </location>
</feature>
<dbReference type="InterPro" id="IPR018097">
    <property type="entry name" value="EGF_Ca-bd_CS"/>
</dbReference>
<dbReference type="InterPro" id="IPR000742">
    <property type="entry name" value="EGF"/>
</dbReference>
<feature type="domain" description="EGF-like" evidence="19">
    <location>
        <begin position="394"/>
        <end position="431"/>
    </location>
</feature>
<dbReference type="SMART" id="SM00034">
    <property type="entry name" value="CLECT"/>
    <property type="match status" value="1"/>
</dbReference>
<dbReference type="InterPro" id="IPR016186">
    <property type="entry name" value="C-type_lectin-like/link_sf"/>
</dbReference>
<dbReference type="SUPFAM" id="SSF57184">
    <property type="entry name" value="Growth factor receptor domain"/>
    <property type="match status" value="1"/>
</dbReference>
<name>G3NKB6_GASAC</name>
<dbReference type="InterPro" id="IPR051505">
    <property type="entry name" value="C-type_lectin_domain"/>
</dbReference>
<comment type="subcellular location">
    <subcellularLocation>
        <location evidence="1">Membrane</location>
        <topology evidence="1">Single-pass type I membrane protein</topology>
    </subcellularLocation>
</comment>
<dbReference type="Gene3D" id="2.10.25.10">
    <property type="entry name" value="Laminin"/>
    <property type="match status" value="5"/>
</dbReference>
<feature type="compositionally biased region" description="Low complexity" evidence="16">
    <location>
        <begin position="447"/>
        <end position="461"/>
    </location>
</feature>
<keyword evidence="5 17" id="KW-0812">Transmembrane</keyword>
<keyword evidence="9" id="KW-0325">Glycoprotein</keyword>
<dbReference type="InterPro" id="IPR001881">
    <property type="entry name" value="EGF-like_Ca-bd_dom"/>
</dbReference>
<protein>
    <recommendedName>
        <fullName evidence="2">Thrombomodulin</fullName>
    </recommendedName>
</protein>
<dbReference type="PROSITE" id="PS50041">
    <property type="entry name" value="C_TYPE_LECTIN_2"/>
    <property type="match status" value="1"/>
</dbReference>
<dbReference type="InterPro" id="IPR001304">
    <property type="entry name" value="C-type_lectin-like"/>
</dbReference>
<feature type="region of interest" description="Disordered" evidence="16">
    <location>
        <begin position="434"/>
        <end position="471"/>
    </location>
</feature>
<dbReference type="PROSITE" id="PS01187">
    <property type="entry name" value="EGF_CA"/>
    <property type="match status" value="1"/>
</dbReference>
<keyword evidence="9" id="KW-0654">Proteoglycan</keyword>
<evidence type="ECO:0000256" key="10">
    <source>
        <dbReference type="ARBA" id="ARBA00022989"/>
    </source>
</evidence>
<evidence type="ECO:0000256" key="14">
    <source>
        <dbReference type="ARBA" id="ARBA00046453"/>
    </source>
</evidence>
<dbReference type="SUPFAM" id="SSF56436">
    <property type="entry name" value="C-type lectin-like"/>
    <property type="match status" value="1"/>
</dbReference>
<dbReference type="GO" id="GO:0004888">
    <property type="term" value="F:transmembrane signaling receptor activity"/>
    <property type="evidence" value="ECO:0007669"/>
    <property type="project" value="InterPro"/>
</dbReference>
<feature type="domain" description="C-type lectin" evidence="20">
    <location>
        <begin position="28"/>
        <end position="146"/>
    </location>
</feature>
<evidence type="ECO:0000313" key="21">
    <source>
        <dbReference type="Ensembl" id="ENSGACP00000005778.1"/>
    </source>
</evidence>
<dbReference type="InterPro" id="IPR016187">
    <property type="entry name" value="CTDL_fold"/>
</dbReference>
<evidence type="ECO:0000256" key="15">
    <source>
        <dbReference type="PROSITE-ProRule" id="PRU00076"/>
    </source>
</evidence>
<dbReference type="InterPro" id="IPR000152">
    <property type="entry name" value="EGF-type_Asp/Asn_hydroxyl_site"/>
</dbReference>
<dbReference type="PIRSF" id="PIRSF001775">
    <property type="entry name" value="CD93/CD141"/>
    <property type="match status" value="1"/>
</dbReference>
<keyword evidence="11 17" id="KW-0472">Membrane</keyword>
<evidence type="ECO:0000256" key="11">
    <source>
        <dbReference type="ARBA" id="ARBA00023136"/>
    </source>
</evidence>
<evidence type="ECO:0000256" key="6">
    <source>
        <dbReference type="ARBA" id="ARBA00022729"/>
    </source>
</evidence>
<comment type="subunit">
    <text evidence="14">Interacts with ITGAL, ITGAM and ITGB2. Interacts with thrombin/F2; this interaction switches the specificity of thrombin from a procoagulant to an anticoagulant and antifibrinolytic protease. Interacts with ANGP1 and ANGP2; these interactions significantly inhibit the generation of activated PC and TAFIa/CPB2 by the thrombin/thrombomodulin complex. Interacts with PF4; this interaction enhances generation of activated protein C. Interacts with HMGB1; this interaction inhibits HMGB1 inflammatory activity.</text>
</comment>
<comment type="function">
    <text evidence="13">Endothelial cell receptor that plays a critical role in regulating several physiological processes including hemostasis, coagulation, fibrinolysis, inflammation, and angiogenesis. Acts as a cofactor for thrombin activation of protein C/PROC on the surface of vascular endothelial cells leading to initiation of the activated protein C anticoagulant pathway. Also accelerates the activation of the plasma carboxypeptidase B2/CPB2, which catalyzes removal of C-terminal basic amino acids from its substrates including kinins or anaphylatoxins leading to fibrinolysis inhibition. Plays critical protective roles in changing the cleavage specificity of protease-activated receptor 1/PAR1, inhibiting endothelial cell permeability and inflammation. Suppresses inflammation distinctly from its anticoagulant cofactor activity by sequestering HMGB1 thereby preventing it from engaging cellular receptors such as RAGE and contributing to the inflammatory response.</text>
</comment>
<feature type="signal peptide" evidence="18">
    <location>
        <begin position="1"/>
        <end position="16"/>
    </location>
</feature>
<keyword evidence="8" id="KW-0677">Repeat</keyword>
<keyword evidence="12" id="KW-1015">Disulfide bond</keyword>
<evidence type="ECO:0000256" key="18">
    <source>
        <dbReference type="SAM" id="SignalP"/>
    </source>
</evidence>
<dbReference type="Pfam" id="PF09064">
    <property type="entry name" value="EGF_Tme5"/>
    <property type="match status" value="1"/>
</dbReference>
<evidence type="ECO:0000256" key="9">
    <source>
        <dbReference type="ARBA" id="ARBA00022974"/>
    </source>
</evidence>
<dbReference type="InterPro" id="IPR009030">
    <property type="entry name" value="Growth_fac_rcpt_cys_sf"/>
</dbReference>
<evidence type="ECO:0000259" key="20">
    <source>
        <dbReference type="PROSITE" id="PS50041"/>
    </source>
</evidence>